<protein>
    <submittedName>
        <fullName evidence="1">Uncharacterized protein</fullName>
    </submittedName>
</protein>
<comment type="caution">
    <text evidence="1">The sequence shown here is derived from an EMBL/GenBank/DDBJ whole genome shotgun (WGS) entry which is preliminary data.</text>
</comment>
<proteinExistence type="predicted"/>
<dbReference type="EMBL" id="JACGWN010000007">
    <property type="protein sequence ID" value="KAL0445002.1"/>
    <property type="molecule type" value="Genomic_DNA"/>
</dbReference>
<accession>A0AAW2WT21</accession>
<organism evidence="1">
    <name type="scientific">Sesamum latifolium</name>
    <dbReference type="NCBI Taxonomy" id="2727402"/>
    <lineage>
        <taxon>Eukaryota</taxon>
        <taxon>Viridiplantae</taxon>
        <taxon>Streptophyta</taxon>
        <taxon>Embryophyta</taxon>
        <taxon>Tracheophyta</taxon>
        <taxon>Spermatophyta</taxon>
        <taxon>Magnoliopsida</taxon>
        <taxon>eudicotyledons</taxon>
        <taxon>Gunneridae</taxon>
        <taxon>Pentapetalae</taxon>
        <taxon>asterids</taxon>
        <taxon>lamiids</taxon>
        <taxon>Lamiales</taxon>
        <taxon>Pedaliaceae</taxon>
        <taxon>Sesamum</taxon>
    </lineage>
</organism>
<dbReference type="AlphaFoldDB" id="A0AAW2WT21"/>
<name>A0AAW2WT21_9LAMI</name>
<gene>
    <name evidence="1" type="ORF">Slati_2222900</name>
</gene>
<sequence>MEASKANSIMLRLGHLRENLEELDKKFGRLAVNAQVVGQIQRADLDTIQIAIRITMVASTSLWNDLQEQIRKASPSGMTRELREHNMPLECKALDL</sequence>
<reference evidence="1" key="1">
    <citation type="submission" date="2020-06" db="EMBL/GenBank/DDBJ databases">
        <authorList>
            <person name="Li T."/>
            <person name="Hu X."/>
            <person name="Zhang T."/>
            <person name="Song X."/>
            <person name="Zhang H."/>
            <person name="Dai N."/>
            <person name="Sheng W."/>
            <person name="Hou X."/>
            <person name="Wei L."/>
        </authorList>
    </citation>
    <scope>NUCLEOTIDE SEQUENCE</scope>
    <source>
        <strain evidence="1">KEN1</strain>
        <tissue evidence="1">Leaf</tissue>
    </source>
</reference>
<evidence type="ECO:0000313" key="1">
    <source>
        <dbReference type="EMBL" id="KAL0445002.1"/>
    </source>
</evidence>
<reference evidence="1" key="2">
    <citation type="journal article" date="2024" name="Plant">
        <title>Genomic evolution and insights into agronomic trait innovations of Sesamum species.</title>
        <authorList>
            <person name="Miao H."/>
            <person name="Wang L."/>
            <person name="Qu L."/>
            <person name="Liu H."/>
            <person name="Sun Y."/>
            <person name="Le M."/>
            <person name="Wang Q."/>
            <person name="Wei S."/>
            <person name="Zheng Y."/>
            <person name="Lin W."/>
            <person name="Duan Y."/>
            <person name="Cao H."/>
            <person name="Xiong S."/>
            <person name="Wang X."/>
            <person name="Wei L."/>
            <person name="Li C."/>
            <person name="Ma Q."/>
            <person name="Ju M."/>
            <person name="Zhao R."/>
            <person name="Li G."/>
            <person name="Mu C."/>
            <person name="Tian Q."/>
            <person name="Mei H."/>
            <person name="Zhang T."/>
            <person name="Gao T."/>
            <person name="Zhang H."/>
        </authorList>
    </citation>
    <scope>NUCLEOTIDE SEQUENCE</scope>
    <source>
        <strain evidence="1">KEN1</strain>
    </source>
</reference>